<dbReference type="PANTHER" id="PTHR48475">
    <property type="entry name" value="RIBONUCLEASE H"/>
    <property type="match status" value="1"/>
</dbReference>
<protein>
    <recommendedName>
        <fullName evidence="3">Reverse transcriptase domain-containing protein</fullName>
    </recommendedName>
</protein>
<gene>
    <name evidence="1" type="ORF">Acr_13g0015930</name>
</gene>
<name>A0A7J0FNN2_9ERIC</name>
<proteinExistence type="predicted"/>
<organism evidence="1 2">
    <name type="scientific">Actinidia rufa</name>
    <dbReference type="NCBI Taxonomy" id="165716"/>
    <lineage>
        <taxon>Eukaryota</taxon>
        <taxon>Viridiplantae</taxon>
        <taxon>Streptophyta</taxon>
        <taxon>Embryophyta</taxon>
        <taxon>Tracheophyta</taxon>
        <taxon>Spermatophyta</taxon>
        <taxon>Magnoliopsida</taxon>
        <taxon>eudicotyledons</taxon>
        <taxon>Gunneridae</taxon>
        <taxon>Pentapetalae</taxon>
        <taxon>asterids</taxon>
        <taxon>Ericales</taxon>
        <taxon>Actinidiaceae</taxon>
        <taxon>Actinidia</taxon>
    </lineage>
</organism>
<comment type="caution">
    <text evidence="1">The sequence shown here is derived from an EMBL/GenBank/DDBJ whole genome shotgun (WGS) entry which is preliminary data.</text>
</comment>
<evidence type="ECO:0000313" key="2">
    <source>
        <dbReference type="Proteomes" id="UP000585474"/>
    </source>
</evidence>
<accession>A0A7J0FNN2</accession>
<keyword evidence="2" id="KW-1185">Reference proteome</keyword>
<dbReference type="InterPro" id="IPR036397">
    <property type="entry name" value="RNaseH_sf"/>
</dbReference>
<evidence type="ECO:0008006" key="3">
    <source>
        <dbReference type="Google" id="ProtNLM"/>
    </source>
</evidence>
<dbReference type="GO" id="GO:0003676">
    <property type="term" value="F:nucleic acid binding"/>
    <property type="evidence" value="ECO:0007669"/>
    <property type="project" value="InterPro"/>
</dbReference>
<reference evidence="1 2" key="1">
    <citation type="submission" date="2019-07" db="EMBL/GenBank/DDBJ databases">
        <title>De Novo Assembly of kiwifruit Actinidia rufa.</title>
        <authorList>
            <person name="Sugita-Konishi S."/>
            <person name="Sato K."/>
            <person name="Mori E."/>
            <person name="Abe Y."/>
            <person name="Kisaki G."/>
            <person name="Hamano K."/>
            <person name="Suezawa K."/>
            <person name="Otani M."/>
            <person name="Fukuda T."/>
            <person name="Manabe T."/>
            <person name="Gomi K."/>
            <person name="Tabuchi M."/>
            <person name="Akimitsu K."/>
            <person name="Kataoka I."/>
        </authorList>
    </citation>
    <scope>NUCLEOTIDE SEQUENCE [LARGE SCALE GENOMIC DNA]</scope>
    <source>
        <strain evidence="2">cv. Fuchu</strain>
    </source>
</reference>
<sequence>MNGIKKRLEKAKGIWVAELPNVLWAYRSTSRKATNKTPYVMALKFEVVIPLEVGLPTIRIKAYDVSHNVKVLSRSLDLADEQRKNALIRMADYQKQLAKTYHQKVQHKLFSVRDLILRKVIGNTKGPVDGKLDSNWEGPYKVTKLAGKGAYYLEDPEGKPVLRPWNSNT</sequence>
<evidence type="ECO:0000313" key="1">
    <source>
        <dbReference type="EMBL" id="GFZ00194.1"/>
    </source>
</evidence>
<dbReference type="Gene3D" id="3.30.420.10">
    <property type="entry name" value="Ribonuclease H-like superfamily/Ribonuclease H"/>
    <property type="match status" value="1"/>
</dbReference>
<dbReference type="EMBL" id="BJWL01000013">
    <property type="protein sequence ID" value="GFZ00194.1"/>
    <property type="molecule type" value="Genomic_DNA"/>
</dbReference>
<dbReference type="Proteomes" id="UP000585474">
    <property type="component" value="Unassembled WGS sequence"/>
</dbReference>
<dbReference type="OrthoDB" id="1934939at2759"/>
<dbReference type="AlphaFoldDB" id="A0A7J0FNN2"/>
<dbReference type="PANTHER" id="PTHR48475:SF2">
    <property type="entry name" value="RIBONUCLEASE H"/>
    <property type="match status" value="1"/>
</dbReference>